<keyword evidence="6" id="KW-1185">Reference proteome</keyword>
<dbReference type="PRINTS" id="PR00465">
    <property type="entry name" value="EP450IV"/>
</dbReference>
<dbReference type="EMBL" id="CACSLK010027624">
    <property type="protein sequence ID" value="CAA0826646.1"/>
    <property type="molecule type" value="Genomic_DNA"/>
</dbReference>
<dbReference type="GO" id="GO:0005506">
    <property type="term" value="F:iron ion binding"/>
    <property type="evidence" value="ECO:0007669"/>
    <property type="project" value="InterPro"/>
</dbReference>
<reference evidence="5" key="1">
    <citation type="submission" date="2019-12" db="EMBL/GenBank/DDBJ databases">
        <authorList>
            <person name="Scholes J."/>
        </authorList>
    </citation>
    <scope>NUCLEOTIDE SEQUENCE</scope>
</reference>
<dbReference type="AlphaFoldDB" id="A0A9N7RE47"/>
<dbReference type="SUPFAM" id="SSF48264">
    <property type="entry name" value="Cytochrome P450"/>
    <property type="match status" value="1"/>
</dbReference>
<dbReference type="Gene3D" id="1.10.630.10">
    <property type="entry name" value="Cytochrome P450"/>
    <property type="match status" value="1"/>
</dbReference>
<evidence type="ECO:0000256" key="1">
    <source>
        <dbReference type="ARBA" id="ARBA00022723"/>
    </source>
</evidence>
<dbReference type="Proteomes" id="UP001153555">
    <property type="component" value="Unassembled WGS sequence"/>
</dbReference>
<name>A0A9N7RE47_STRHE</name>
<dbReference type="PROSITE" id="PS00086">
    <property type="entry name" value="CYTOCHROME_P450"/>
    <property type="match status" value="1"/>
</dbReference>
<gene>
    <name evidence="5" type="ORF">SHERM_01845</name>
</gene>
<evidence type="ECO:0000256" key="3">
    <source>
        <dbReference type="PIRSR" id="PIRSR602403-1"/>
    </source>
</evidence>
<evidence type="ECO:0000313" key="5">
    <source>
        <dbReference type="EMBL" id="CAA0826646.1"/>
    </source>
</evidence>
<accession>A0A9N7RE47</accession>
<dbReference type="PANTHER" id="PTHR47952:SF3">
    <property type="entry name" value="CYTOCHROME P450 71B3-LIKE"/>
    <property type="match status" value="1"/>
</dbReference>
<keyword evidence="4" id="KW-0560">Oxidoreductase</keyword>
<evidence type="ECO:0000256" key="2">
    <source>
        <dbReference type="ARBA" id="ARBA00023004"/>
    </source>
</evidence>
<keyword evidence="1 3" id="KW-0479">Metal-binding</keyword>
<keyword evidence="3 4" id="KW-0349">Heme</keyword>
<sequence length="93" mass="10837">MGRDPEFWERPKELRPERFLESEMDVRARDPMFIPFGIGRRGCPGMVMGLVATELSLANLLYAFDWELPTRMKEDDEDFDVLPGMTTDKKKPI</sequence>
<dbReference type="InterPro" id="IPR017972">
    <property type="entry name" value="Cyt_P450_CS"/>
</dbReference>
<feature type="binding site" description="axial binding residue" evidence="3">
    <location>
        <position position="43"/>
    </location>
    <ligand>
        <name>heme</name>
        <dbReference type="ChEBI" id="CHEBI:30413"/>
    </ligand>
    <ligandPart>
        <name>Fe</name>
        <dbReference type="ChEBI" id="CHEBI:18248"/>
    </ligandPart>
</feature>
<dbReference type="GO" id="GO:0016705">
    <property type="term" value="F:oxidoreductase activity, acting on paired donors, with incorporation or reduction of molecular oxygen"/>
    <property type="evidence" value="ECO:0007669"/>
    <property type="project" value="InterPro"/>
</dbReference>
<keyword evidence="4" id="KW-0503">Monooxygenase</keyword>
<dbReference type="InterPro" id="IPR002403">
    <property type="entry name" value="Cyt_P450_E_grp-IV"/>
</dbReference>
<dbReference type="Pfam" id="PF00067">
    <property type="entry name" value="p450"/>
    <property type="match status" value="1"/>
</dbReference>
<organism evidence="5 6">
    <name type="scientific">Striga hermonthica</name>
    <name type="common">Purple witchweed</name>
    <name type="synonym">Buchnera hermonthica</name>
    <dbReference type="NCBI Taxonomy" id="68872"/>
    <lineage>
        <taxon>Eukaryota</taxon>
        <taxon>Viridiplantae</taxon>
        <taxon>Streptophyta</taxon>
        <taxon>Embryophyta</taxon>
        <taxon>Tracheophyta</taxon>
        <taxon>Spermatophyta</taxon>
        <taxon>Magnoliopsida</taxon>
        <taxon>eudicotyledons</taxon>
        <taxon>Gunneridae</taxon>
        <taxon>Pentapetalae</taxon>
        <taxon>asterids</taxon>
        <taxon>lamiids</taxon>
        <taxon>Lamiales</taxon>
        <taxon>Orobanchaceae</taxon>
        <taxon>Buchnereae</taxon>
        <taxon>Striga</taxon>
    </lineage>
</organism>
<dbReference type="GO" id="GO:0004497">
    <property type="term" value="F:monooxygenase activity"/>
    <property type="evidence" value="ECO:0007669"/>
    <property type="project" value="UniProtKB-KW"/>
</dbReference>
<dbReference type="OrthoDB" id="6764281at2759"/>
<comment type="cofactor">
    <cofactor evidence="3">
        <name>heme</name>
        <dbReference type="ChEBI" id="CHEBI:30413"/>
    </cofactor>
</comment>
<evidence type="ECO:0000256" key="4">
    <source>
        <dbReference type="RuleBase" id="RU000461"/>
    </source>
</evidence>
<comment type="caution">
    <text evidence="5">The sequence shown here is derived from an EMBL/GenBank/DDBJ whole genome shotgun (WGS) entry which is preliminary data.</text>
</comment>
<evidence type="ECO:0000313" key="6">
    <source>
        <dbReference type="Proteomes" id="UP001153555"/>
    </source>
</evidence>
<keyword evidence="2 3" id="KW-0408">Iron</keyword>
<dbReference type="InterPro" id="IPR001128">
    <property type="entry name" value="Cyt_P450"/>
</dbReference>
<dbReference type="InterPro" id="IPR036396">
    <property type="entry name" value="Cyt_P450_sf"/>
</dbReference>
<dbReference type="GO" id="GO:0020037">
    <property type="term" value="F:heme binding"/>
    <property type="evidence" value="ECO:0007669"/>
    <property type="project" value="InterPro"/>
</dbReference>
<protein>
    <submittedName>
        <fullName evidence="5">Cytochrome P450 76C1</fullName>
    </submittedName>
</protein>
<comment type="similarity">
    <text evidence="4">Belongs to the cytochrome P450 family.</text>
</comment>
<proteinExistence type="inferred from homology"/>
<dbReference type="PANTHER" id="PTHR47952">
    <property type="entry name" value="TRYPTAMINE 5-HYDROXYLASE"/>
    <property type="match status" value="1"/>
</dbReference>